<feature type="domain" description="Fork-head" evidence="9">
    <location>
        <begin position="378"/>
        <end position="472"/>
    </location>
</feature>
<dbReference type="Gene3D" id="1.10.10.10">
    <property type="entry name" value="Winged helix-like DNA-binding domain superfamily/Winged helix DNA-binding domain"/>
    <property type="match status" value="1"/>
</dbReference>
<evidence type="ECO:0000313" key="10">
    <source>
        <dbReference type="EMBL" id="PVV02221.1"/>
    </source>
</evidence>
<dbReference type="PANTHER" id="PTHR45881:SF1">
    <property type="entry name" value="FORK HEAD PROTEIN HOMOLOG 2"/>
    <property type="match status" value="1"/>
</dbReference>
<protein>
    <recommendedName>
        <fullName evidence="12">Fork-head domain-containing protein</fullName>
    </recommendedName>
</protein>
<feature type="region of interest" description="Disordered" evidence="7">
    <location>
        <begin position="115"/>
        <end position="158"/>
    </location>
</feature>
<gene>
    <name evidence="10" type="ORF">BB560_003331</name>
</gene>
<dbReference type="Proteomes" id="UP000245609">
    <property type="component" value="Unassembled WGS sequence"/>
</dbReference>
<dbReference type="OrthoDB" id="5954824at2759"/>
<dbReference type="CDD" id="cd22701">
    <property type="entry name" value="FHA_FKH1-like"/>
    <property type="match status" value="1"/>
</dbReference>
<evidence type="ECO:0000259" key="8">
    <source>
        <dbReference type="PROSITE" id="PS50006"/>
    </source>
</evidence>
<dbReference type="Gene3D" id="2.60.200.20">
    <property type="match status" value="1"/>
</dbReference>
<evidence type="ECO:0000256" key="1">
    <source>
        <dbReference type="ARBA" id="ARBA00004123"/>
    </source>
</evidence>
<dbReference type="STRING" id="133381.A0A2T9ZCA7"/>
<dbReference type="PROSITE" id="PS50039">
    <property type="entry name" value="FORK_HEAD_3"/>
    <property type="match status" value="1"/>
</dbReference>
<dbReference type="SUPFAM" id="SSF46785">
    <property type="entry name" value="Winged helix' DNA-binding domain"/>
    <property type="match status" value="1"/>
</dbReference>
<dbReference type="Pfam" id="PF00250">
    <property type="entry name" value="Forkhead"/>
    <property type="match status" value="1"/>
</dbReference>
<dbReference type="SMART" id="SM00339">
    <property type="entry name" value="FH"/>
    <property type="match status" value="1"/>
</dbReference>
<evidence type="ECO:0008006" key="12">
    <source>
        <dbReference type="Google" id="ProtNLM"/>
    </source>
</evidence>
<reference evidence="10 11" key="1">
    <citation type="journal article" date="2018" name="MBio">
        <title>Comparative Genomics Reveals the Core Gene Toolbox for the Fungus-Insect Symbiosis.</title>
        <authorList>
            <person name="Wang Y."/>
            <person name="Stata M."/>
            <person name="Wang W."/>
            <person name="Stajich J.E."/>
            <person name="White M.M."/>
            <person name="Moncalvo J.M."/>
        </authorList>
    </citation>
    <scope>NUCLEOTIDE SEQUENCE [LARGE SCALE GENOMIC DNA]</scope>
    <source>
        <strain evidence="10 11">SC-DP-2</strain>
    </source>
</reference>
<dbReference type="PRINTS" id="PR00053">
    <property type="entry name" value="FORKHEAD"/>
</dbReference>
<keyword evidence="4" id="KW-0804">Transcription</keyword>
<keyword evidence="3 6" id="KW-0238">DNA-binding</keyword>
<keyword evidence="2" id="KW-0805">Transcription regulation</keyword>
<dbReference type="GO" id="GO:0000978">
    <property type="term" value="F:RNA polymerase II cis-regulatory region sequence-specific DNA binding"/>
    <property type="evidence" value="ECO:0007669"/>
    <property type="project" value="TreeGrafter"/>
</dbReference>
<evidence type="ECO:0000256" key="4">
    <source>
        <dbReference type="ARBA" id="ARBA00023163"/>
    </source>
</evidence>
<dbReference type="InterPro" id="IPR018122">
    <property type="entry name" value="TF_fork_head_CS_1"/>
</dbReference>
<accession>A0A2T9ZCA7</accession>
<feature type="compositionally biased region" description="Polar residues" evidence="7">
    <location>
        <begin position="115"/>
        <end position="125"/>
    </location>
</feature>
<feature type="compositionally biased region" description="Polar residues" evidence="7">
    <location>
        <begin position="134"/>
        <end position="149"/>
    </location>
</feature>
<dbReference type="PROSITE" id="PS50006">
    <property type="entry name" value="FHA_DOMAIN"/>
    <property type="match status" value="1"/>
</dbReference>
<comment type="subcellular location">
    <subcellularLocation>
        <location evidence="1 6">Nucleus</location>
    </subcellularLocation>
</comment>
<proteinExistence type="predicted"/>
<name>A0A2T9ZCA7_9FUNG</name>
<dbReference type="FunFam" id="1.10.10.10:FF:000135">
    <property type="entry name" value="forkhead box protein G1"/>
    <property type="match status" value="1"/>
</dbReference>
<dbReference type="CDD" id="cd00059">
    <property type="entry name" value="FH_FOX"/>
    <property type="match status" value="1"/>
</dbReference>
<dbReference type="GO" id="GO:0005634">
    <property type="term" value="C:nucleus"/>
    <property type="evidence" value="ECO:0007669"/>
    <property type="project" value="UniProtKB-SubCell"/>
</dbReference>
<dbReference type="PROSITE" id="PS00658">
    <property type="entry name" value="FORK_HEAD_2"/>
    <property type="match status" value="1"/>
</dbReference>
<feature type="DNA-binding region" description="Fork-head" evidence="6">
    <location>
        <begin position="378"/>
        <end position="472"/>
    </location>
</feature>
<dbReference type="SUPFAM" id="SSF49879">
    <property type="entry name" value="SMAD/FHA domain"/>
    <property type="match status" value="1"/>
</dbReference>
<dbReference type="InterPro" id="IPR036390">
    <property type="entry name" value="WH_DNA-bd_sf"/>
</dbReference>
<dbReference type="InterPro" id="IPR008984">
    <property type="entry name" value="SMAD_FHA_dom_sf"/>
</dbReference>
<keyword evidence="11" id="KW-1185">Reference proteome</keyword>
<dbReference type="PANTHER" id="PTHR45881">
    <property type="entry name" value="CHECKPOINT SUPPRESSOR 1-LIKE, ISOFORM A-RELATED"/>
    <property type="match status" value="1"/>
</dbReference>
<dbReference type="SMART" id="SM00240">
    <property type="entry name" value="FHA"/>
    <property type="match status" value="1"/>
</dbReference>
<feature type="region of interest" description="Disordered" evidence="7">
    <location>
        <begin position="301"/>
        <end position="322"/>
    </location>
</feature>
<dbReference type="EMBL" id="MBFS01000555">
    <property type="protein sequence ID" value="PVV02221.1"/>
    <property type="molecule type" value="Genomic_DNA"/>
</dbReference>
<evidence type="ECO:0000256" key="5">
    <source>
        <dbReference type="ARBA" id="ARBA00023242"/>
    </source>
</evidence>
<dbReference type="AlphaFoldDB" id="A0A2T9ZCA7"/>
<evidence type="ECO:0000256" key="7">
    <source>
        <dbReference type="SAM" id="MobiDB-lite"/>
    </source>
</evidence>
<dbReference type="InterPro" id="IPR036388">
    <property type="entry name" value="WH-like_DNA-bd_sf"/>
</dbReference>
<sequence length="479" mass="54653">MINSKQDILGSKQPISPLPLLAPSLTQENKHLFTSKSNTDKINPFIDQKGSIPIQKTPSFHNPNQSPFNTFPVATTTNSKEIFQHSKLPFPITTTPVSKQRLFQRQTISAHYELNQNPLTNPSTDPTRKRSSDLIRNNNIRPRSRTASTEAPVISHVPPDHEISSEAYAKLQGPNLSFFIKNLPTVLGRRSFDSFDSRDYTLHLGKSKTISRKHAKINYNFIHQTFELQVLGKNGCFVNTLYIPYGMVVALNHKSVITIGDCEFSFLLPKSMYFNQYEPDFPHHSTFYNQNTTNDRQSVTSFASNQNQQTPTNSDSISISSPTDRPFPPLLPLQTTPPLEFLPQTQLPSSSSTTLQRIVERPESFSQQNMMDPNTPEKPTYSYASLIAQAILASPEQRLMLSDIYNYIMANFEYYRVTKNGWQNSIRHNLSLNKAFVKVQRSCNEPGKGSYWCIDEKYRKQFVNGVYKRMKRSSNKKHS</sequence>
<dbReference type="InterPro" id="IPR030456">
    <property type="entry name" value="TF_fork_head_CS_2"/>
</dbReference>
<evidence type="ECO:0000256" key="6">
    <source>
        <dbReference type="PROSITE-ProRule" id="PRU00089"/>
    </source>
</evidence>
<comment type="caution">
    <text evidence="10">The sequence shown here is derived from an EMBL/GenBank/DDBJ whole genome shotgun (WGS) entry which is preliminary data.</text>
</comment>
<organism evidence="10 11">
    <name type="scientific">Smittium megazygosporum</name>
    <dbReference type="NCBI Taxonomy" id="133381"/>
    <lineage>
        <taxon>Eukaryota</taxon>
        <taxon>Fungi</taxon>
        <taxon>Fungi incertae sedis</taxon>
        <taxon>Zoopagomycota</taxon>
        <taxon>Kickxellomycotina</taxon>
        <taxon>Harpellomycetes</taxon>
        <taxon>Harpellales</taxon>
        <taxon>Legeriomycetaceae</taxon>
        <taxon>Smittium</taxon>
    </lineage>
</organism>
<dbReference type="PROSITE" id="PS00657">
    <property type="entry name" value="FORK_HEAD_1"/>
    <property type="match status" value="1"/>
</dbReference>
<dbReference type="InterPro" id="IPR001766">
    <property type="entry name" value="Fork_head_dom"/>
</dbReference>
<keyword evidence="5 6" id="KW-0539">Nucleus</keyword>
<dbReference type="InterPro" id="IPR000253">
    <property type="entry name" value="FHA_dom"/>
</dbReference>
<evidence type="ECO:0000313" key="11">
    <source>
        <dbReference type="Proteomes" id="UP000245609"/>
    </source>
</evidence>
<feature type="domain" description="FHA" evidence="8">
    <location>
        <begin position="185"/>
        <end position="243"/>
    </location>
</feature>
<evidence type="ECO:0000256" key="2">
    <source>
        <dbReference type="ARBA" id="ARBA00023015"/>
    </source>
</evidence>
<dbReference type="GO" id="GO:0000981">
    <property type="term" value="F:DNA-binding transcription factor activity, RNA polymerase II-specific"/>
    <property type="evidence" value="ECO:0007669"/>
    <property type="project" value="TreeGrafter"/>
</dbReference>
<evidence type="ECO:0000256" key="3">
    <source>
        <dbReference type="ARBA" id="ARBA00023125"/>
    </source>
</evidence>
<evidence type="ECO:0000259" key="9">
    <source>
        <dbReference type="PROSITE" id="PS50039"/>
    </source>
</evidence>
<dbReference type="Pfam" id="PF00498">
    <property type="entry name" value="FHA"/>
    <property type="match status" value="1"/>
</dbReference>